<organism evidence="1 2">
    <name type="scientific">Halorhodospira halophila (strain DSM 244 / SL1)</name>
    <name type="common">Ectothiorhodospira halophila (strain DSM 244 / SL1)</name>
    <dbReference type="NCBI Taxonomy" id="349124"/>
    <lineage>
        <taxon>Bacteria</taxon>
        <taxon>Pseudomonadati</taxon>
        <taxon>Pseudomonadota</taxon>
        <taxon>Gammaproteobacteria</taxon>
        <taxon>Chromatiales</taxon>
        <taxon>Ectothiorhodospiraceae</taxon>
        <taxon>Halorhodospira</taxon>
    </lineage>
</organism>
<dbReference type="KEGG" id="hha:Hhal_0550"/>
<dbReference type="SUPFAM" id="SSF51735">
    <property type="entry name" value="NAD(P)-binding Rossmann-fold domains"/>
    <property type="match status" value="1"/>
</dbReference>
<dbReference type="PRINTS" id="PR00081">
    <property type="entry name" value="GDHRDH"/>
</dbReference>
<dbReference type="PANTHER" id="PTHR24314:SF26">
    <property type="match status" value="1"/>
</dbReference>
<dbReference type="Pfam" id="PF00106">
    <property type="entry name" value="adh_short"/>
    <property type="match status" value="1"/>
</dbReference>
<evidence type="ECO:0000313" key="1">
    <source>
        <dbReference type="EMBL" id="ABM61336.1"/>
    </source>
</evidence>
<dbReference type="eggNOG" id="COG0300">
    <property type="taxonomic scope" value="Bacteria"/>
</dbReference>
<dbReference type="RefSeq" id="WP_011813359.1">
    <property type="nucleotide sequence ID" value="NC_008789.1"/>
</dbReference>
<gene>
    <name evidence="1" type="ordered locus">Hhal_0550</name>
</gene>
<dbReference type="AlphaFoldDB" id="A1WUH4"/>
<name>A1WUH4_HALHL</name>
<reference evidence="1 2" key="2">
    <citation type="journal article" date="2013" name="Stand. Genomic Sci.">
        <title>Complete genome sequence of Halorhodospira halophila SL1.</title>
        <authorList>
            <person name="Challacombe J.F."/>
            <person name="Majid S."/>
            <person name="Deole R."/>
            <person name="Brettin T.S."/>
            <person name="Bruce D."/>
            <person name="Delano S.F."/>
            <person name="Detter J.C."/>
            <person name="Gleasner C.D."/>
            <person name="Han C.S."/>
            <person name="Misra M."/>
            <person name="Reitenga K.G."/>
            <person name="Mikhailova N."/>
            <person name="Woyke T."/>
            <person name="Pitluck S."/>
            <person name="Nolan M."/>
            <person name="Land M.L."/>
            <person name="Saunders E."/>
            <person name="Tapia R."/>
            <person name="Lapidus A."/>
            <person name="Ivanova N."/>
            <person name="Hoff W.D."/>
        </authorList>
    </citation>
    <scope>NUCLEOTIDE SEQUENCE [LARGE SCALE GENOMIC DNA]</scope>
    <source>
        <strain evidence="2">DSM 244 / SL1</strain>
    </source>
</reference>
<dbReference type="PANTHER" id="PTHR24314">
    <property type="entry name" value="NON-SPECIFIC LIPID TRANSFER PROTEIN-RELATED"/>
    <property type="match status" value="1"/>
</dbReference>
<reference evidence="2" key="1">
    <citation type="submission" date="2006-12" db="EMBL/GenBank/DDBJ databases">
        <title>Complete sequence of Halorhodospira halophila SL1.</title>
        <authorList>
            <consortium name="US DOE Joint Genome Institute"/>
            <person name="Copeland A."/>
            <person name="Lucas S."/>
            <person name="Lapidus A."/>
            <person name="Barry K."/>
            <person name="Detter J.C."/>
            <person name="Glavina del Rio T."/>
            <person name="Hammon N."/>
            <person name="Israni S."/>
            <person name="Dalin E."/>
            <person name="Tice H."/>
            <person name="Pitluck S."/>
            <person name="Saunders E."/>
            <person name="Brettin T."/>
            <person name="Bruce D."/>
            <person name="Han C."/>
            <person name="Tapia R."/>
            <person name="Schmutz J."/>
            <person name="Larimer F."/>
            <person name="Land M."/>
            <person name="Hauser L."/>
            <person name="Kyrpides N."/>
            <person name="Mikhailova N."/>
            <person name="Hoff W."/>
            <person name="Richardson P."/>
        </authorList>
    </citation>
    <scope>NUCLEOTIDE SEQUENCE [LARGE SCALE GENOMIC DNA]</scope>
    <source>
        <strain evidence="2">DSM 244 / SL1</strain>
    </source>
</reference>
<dbReference type="InterPro" id="IPR052625">
    <property type="entry name" value="Chl_b_Red"/>
</dbReference>
<dbReference type="GO" id="GO:0034256">
    <property type="term" value="F:chlorophyll(ide) b reductase activity"/>
    <property type="evidence" value="ECO:0007669"/>
    <property type="project" value="TreeGrafter"/>
</dbReference>
<dbReference type="OrthoDB" id="9810935at2"/>
<protein>
    <submittedName>
        <fullName evidence="1">Short-chain dehydrogenase/reductase SDR</fullName>
    </submittedName>
</protein>
<dbReference type="EMBL" id="CP000544">
    <property type="protein sequence ID" value="ABM61336.1"/>
    <property type="molecule type" value="Genomic_DNA"/>
</dbReference>
<dbReference type="GO" id="GO:0015996">
    <property type="term" value="P:chlorophyll catabolic process"/>
    <property type="evidence" value="ECO:0007669"/>
    <property type="project" value="TreeGrafter"/>
</dbReference>
<evidence type="ECO:0000313" key="2">
    <source>
        <dbReference type="Proteomes" id="UP000000647"/>
    </source>
</evidence>
<dbReference type="STRING" id="349124.Hhal_0550"/>
<proteinExistence type="predicted"/>
<dbReference type="HOGENOM" id="CLU_010194_2_4_6"/>
<keyword evidence="2" id="KW-1185">Reference proteome</keyword>
<dbReference type="InterPro" id="IPR002347">
    <property type="entry name" value="SDR_fam"/>
</dbReference>
<dbReference type="CDD" id="cd05233">
    <property type="entry name" value="SDR_c"/>
    <property type="match status" value="1"/>
</dbReference>
<dbReference type="GO" id="GO:0010304">
    <property type="term" value="P:PSII associated light-harvesting complex II catabolic process"/>
    <property type="evidence" value="ECO:0007669"/>
    <property type="project" value="TreeGrafter"/>
</dbReference>
<dbReference type="InterPro" id="IPR036291">
    <property type="entry name" value="NAD(P)-bd_dom_sf"/>
</dbReference>
<accession>A1WUH4</accession>
<dbReference type="Proteomes" id="UP000000647">
    <property type="component" value="Chromosome"/>
</dbReference>
<sequence>MSDSSASRLPASAAPEGPLGVVITGGSRGLGLAMAQRFLAAGDAVVLCARDAERLEVARAELVTATGAGERLHTVACDVADPEAAERLADFAVERLGSIHRWLNNAGTAGRHKRPLVELSAADIAETCTTNLTGSMQLCAAALRRMQAQPAAPEPRYHLFNFGFSGLGAHFSRTSIPHRVSKLGVAELSRQLRRELQASGEQGIGVHELRPGLVRTELLLADLPEQARPIIDRLAEPPEQVADALVPRVRGITGTGRTLQYRSPLATLVRALSAVPTLRRVR</sequence>
<dbReference type="Gene3D" id="3.40.50.720">
    <property type="entry name" value="NAD(P)-binding Rossmann-like Domain"/>
    <property type="match status" value="1"/>
</dbReference>